<dbReference type="Proteomes" id="UP001352852">
    <property type="component" value="Unassembled WGS sequence"/>
</dbReference>
<proteinExistence type="predicted"/>
<evidence type="ECO:0000313" key="2">
    <source>
        <dbReference type="Proteomes" id="UP001352852"/>
    </source>
</evidence>
<evidence type="ECO:0000313" key="1">
    <source>
        <dbReference type="EMBL" id="MED6277783.1"/>
    </source>
</evidence>
<protein>
    <submittedName>
        <fullName evidence="1">Uncharacterized protein</fullName>
    </submittedName>
</protein>
<organism evidence="1 2">
    <name type="scientific">Characodon lateralis</name>
    <dbReference type="NCBI Taxonomy" id="208331"/>
    <lineage>
        <taxon>Eukaryota</taxon>
        <taxon>Metazoa</taxon>
        <taxon>Chordata</taxon>
        <taxon>Craniata</taxon>
        <taxon>Vertebrata</taxon>
        <taxon>Euteleostomi</taxon>
        <taxon>Actinopterygii</taxon>
        <taxon>Neopterygii</taxon>
        <taxon>Teleostei</taxon>
        <taxon>Neoteleostei</taxon>
        <taxon>Acanthomorphata</taxon>
        <taxon>Ovalentaria</taxon>
        <taxon>Atherinomorphae</taxon>
        <taxon>Cyprinodontiformes</taxon>
        <taxon>Goodeidae</taxon>
        <taxon>Characodon</taxon>
    </lineage>
</organism>
<sequence>MLTFVIGCAVSRGGRGALKTLRLPSVLPLGVKQRTAAATEQEEQILKFEAAAVRTERALIPAGLQNQSHLLQIHQGRRGGRLP</sequence>
<keyword evidence="2" id="KW-1185">Reference proteome</keyword>
<dbReference type="EMBL" id="JAHUTJ010034198">
    <property type="protein sequence ID" value="MED6277783.1"/>
    <property type="molecule type" value="Genomic_DNA"/>
</dbReference>
<comment type="caution">
    <text evidence="1">The sequence shown here is derived from an EMBL/GenBank/DDBJ whole genome shotgun (WGS) entry which is preliminary data.</text>
</comment>
<reference evidence="1 2" key="1">
    <citation type="submission" date="2021-06" db="EMBL/GenBank/DDBJ databases">
        <authorList>
            <person name="Palmer J.M."/>
        </authorList>
    </citation>
    <scope>NUCLEOTIDE SEQUENCE [LARGE SCALE GENOMIC DNA]</scope>
    <source>
        <strain evidence="1 2">CL_MEX2019</strain>
        <tissue evidence="1">Muscle</tissue>
    </source>
</reference>
<accession>A0ABU7DVB4</accession>
<gene>
    <name evidence="1" type="ORF">CHARACLAT_017022</name>
</gene>
<name>A0ABU7DVB4_9TELE</name>